<evidence type="ECO:0000313" key="1">
    <source>
        <dbReference type="EMBL" id="MBV7674157.1"/>
    </source>
</evidence>
<name>A0ABS6U0V7_STRHA</name>
<dbReference type="EMBL" id="JAHUVW010000004">
    <property type="protein sequence ID" value="MBV7674157.1"/>
    <property type="molecule type" value="Genomic_DNA"/>
</dbReference>
<dbReference type="Proteomes" id="UP000735541">
    <property type="component" value="Unassembled WGS sequence"/>
</dbReference>
<gene>
    <name evidence="1" type="ORF">STHAL_32435</name>
</gene>
<proteinExistence type="predicted"/>
<evidence type="ECO:0000313" key="2">
    <source>
        <dbReference type="Proteomes" id="UP000735541"/>
    </source>
</evidence>
<organism evidence="1 2">
    <name type="scientific">Streptomyces halstedii</name>
    <dbReference type="NCBI Taxonomy" id="1944"/>
    <lineage>
        <taxon>Bacteria</taxon>
        <taxon>Bacillati</taxon>
        <taxon>Actinomycetota</taxon>
        <taxon>Actinomycetes</taxon>
        <taxon>Kitasatosporales</taxon>
        <taxon>Streptomycetaceae</taxon>
        <taxon>Streptomyces</taxon>
    </lineage>
</organism>
<evidence type="ECO:0008006" key="3">
    <source>
        <dbReference type="Google" id="ProtNLM"/>
    </source>
</evidence>
<protein>
    <recommendedName>
        <fullName evidence="3">DUF317 domain-containing protein</fullName>
    </recommendedName>
</protein>
<comment type="caution">
    <text evidence="1">The sequence shown here is derived from an EMBL/GenBank/DDBJ whole genome shotgun (WGS) entry which is preliminary data.</text>
</comment>
<keyword evidence="2" id="KW-1185">Reference proteome</keyword>
<sequence>MAWCTPPMLPKAWVDQAVDGGLVVARLPIAAVPNMTVVAKTRGSGGEPVVEEVFTIEATSSPKTDLGLPGRWVDWENRVPNPSWISVAWRGEDDHLYTDARTALERLLKDARTEPYAGAEIGLPSWRTFAATRGDHRLTMAGLSPDLWAIGHTTSTTAVVIKQAGTILADAPDSPSPTVLRDWLGQWEEAGRPAPATYAPALVCTGDGWDLRLSR</sequence>
<dbReference type="RefSeq" id="WP_228873872.1">
    <property type="nucleotide sequence ID" value="NZ_JAHUVW010000004.1"/>
</dbReference>
<accession>A0ABS6U0V7</accession>
<reference evidence="1 2" key="1">
    <citation type="submission" date="2021-07" db="EMBL/GenBank/DDBJ databases">
        <title>Sequencing Streptomyces halstedii LGO-A4 genome an citrus endophytic actinomycete.</title>
        <authorList>
            <person name="Samborskyy M."/>
            <person name="Scott N."/>
            <person name="Deglau R."/>
            <person name="Dickens S."/>
            <person name="Oliveira L.G."/>
        </authorList>
    </citation>
    <scope>NUCLEOTIDE SEQUENCE [LARGE SCALE GENOMIC DNA]</scope>
    <source>
        <strain evidence="1 2">LGO-A4</strain>
    </source>
</reference>